<dbReference type="EMBL" id="FUEG01000012">
    <property type="protein sequence ID" value="SJL10429.1"/>
    <property type="molecule type" value="Genomic_DNA"/>
</dbReference>
<accession>A0A284RNT5</accession>
<evidence type="ECO:0000313" key="4">
    <source>
        <dbReference type="Proteomes" id="UP000219338"/>
    </source>
</evidence>
<feature type="region of interest" description="Disordered" evidence="1">
    <location>
        <begin position="526"/>
        <end position="558"/>
    </location>
</feature>
<feature type="region of interest" description="Disordered" evidence="1">
    <location>
        <begin position="385"/>
        <end position="458"/>
    </location>
</feature>
<proteinExistence type="predicted"/>
<name>A0A284RNT5_ARMOS</name>
<feature type="compositionally biased region" description="Basic and acidic residues" evidence="1">
    <location>
        <begin position="393"/>
        <end position="407"/>
    </location>
</feature>
<dbReference type="InterPro" id="IPR003615">
    <property type="entry name" value="HNH_nuc"/>
</dbReference>
<evidence type="ECO:0000256" key="1">
    <source>
        <dbReference type="SAM" id="MobiDB-lite"/>
    </source>
</evidence>
<dbReference type="OrthoDB" id="2830558at2759"/>
<organism evidence="3 4">
    <name type="scientific">Armillaria ostoyae</name>
    <name type="common">Armillaria root rot fungus</name>
    <dbReference type="NCBI Taxonomy" id="47428"/>
    <lineage>
        <taxon>Eukaryota</taxon>
        <taxon>Fungi</taxon>
        <taxon>Dikarya</taxon>
        <taxon>Basidiomycota</taxon>
        <taxon>Agaricomycotina</taxon>
        <taxon>Agaricomycetes</taxon>
        <taxon>Agaricomycetidae</taxon>
        <taxon>Agaricales</taxon>
        <taxon>Marasmiineae</taxon>
        <taxon>Physalacriaceae</taxon>
        <taxon>Armillaria</taxon>
    </lineage>
</organism>
<reference evidence="4" key="1">
    <citation type="journal article" date="2017" name="Nat. Ecol. Evol.">
        <title>Genome expansion and lineage-specific genetic innovations in the forest pathogenic fungi Armillaria.</title>
        <authorList>
            <person name="Sipos G."/>
            <person name="Prasanna A.N."/>
            <person name="Walter M.C."/>
            <person name="O'Connor E."/>
            <person name="Balint B."/>
            <person name="Krizsan K."/>
            <person name="Kiss B."/>
            <person name="Hess J."/>
            <person name="Varga T."/>
            <person name="Slot J."/>
            <person name="Riley R."/>
            <person name="Boka B."/>
            <person name="Rigling D."/>
            <person name="Barry K."/>
            <person name="Lee J."/>
            <person name="Mihaltcheva S."/>
            <person name="LaButti K."/>
            <person name="Lipzen A."/>
            <person name="Waldron R."/>
            <person name="Moloney N.M."/>
            <person name="Sperisen C."/>
            <person name="Kredics L."/>
            <person name="Vagvoelgyi C."/>
            <person name="Patrignani A."/>
            <person name="Fitzpatrick D."/>
            <person name="Nagy I."/>
            <person name="Doyle S."/>
            <person name="Anderson J.B."/>
            <person name="Grigoriev I.V."/>
            <person name="Gueldener U."/>
            <person name="Muensterkoetter M."/>
            <person name="Nagy L.G."/>
        </authorList>
    </citation>
    <scope>NUCLEOTIDE SEQUENCE [LARGE SCALE GENOMIC DNA]</scope>
    <source>
        <strain evidence="4">C18/9</strain>
    </source>
</reference>
<sequence>MSQPNEDEDCKCCLQIFIWWQGTDLHKKQIFSIPLGKFVAHTPVALQNDSLYPPTQNYLQLKAIMAIARASLGGFFIPADITNAPRSADDGIYRFSFHCNDPTTQMPGDELSSDELLQPLAEVANTAGEKIFWIRSSGDKLPTNNALPINLAEMKESDIGKRSKNVRPIPRDTDIVTKVLFIQFARCVKRKYPKEQKCPFTRCIGPEACHIVECHHGNKPCELIIELTNAVRDNAKSCYPRANITPRRRPQGFLDLGFPARVVDLNSDEWKKRLKLKDIVDMPANGMMLESNFHRGYDRFRWCFYMDTIFWIPAEGCPQFDAHGWIPKMIFDRIDLPHLVGRLPGKIRQDPDRAVFQSIWTIFCFMHRFGVFEFRKVLSELLTNREDEEGEGEEQHEQQDKDTDGKKMRGRGGRGGDRGKRDSNDHDGDFSKKGRSGENDDISARTIPGSSGSHGSGVTTPILTASSLTGRMAAAASATVATAEASLATLVGSGTLEDTGKGKEPIQIVLEEISVPRPKEVASSAIRYQPAFHTEVGLGDSDDSDEEEEQEQAEQRKETERLMLLWILNC</sequence>
<feature type="compositionally biased region" description="Basic and acidic residues" evidence="1">
    <location>
        <begin position="414"/>
        <end position="438"/>
    </location>
</feature>
<evidence type="ECO:0000259" key="2">
    <source>
        <dbReference type="Pfam" id="PF13391"/>
    </source>
</evidence>
<dbReference type="Pfam" id="PF13391">
    <property type="entry name" value="HNH_2"/>
    <property type="match status" value="1"/>
</dbReference>
<dbReference type="AlphaFoldDB" id="A0A284RNT5"/>
<evidence type="ECO:0000313" key="3">
    <source>
        <dbReference type="EMBL" id="SJL10429.1"/>
    </source>
</evidence>
<dbReference type="Proteomes" id="UP000219338">
    <property type="component" value="Unassembled WGS sequence"/>
</dbReference>
<protein>
    <recommendedName>
        <fullName evidence="2">HNH nuclease domain-containing protein</fullName>
    </recommendedName>
</protein>
<gene>
    <name evidence="3" type="ORF">ARMOST_13815</name>
</gene>
<feature type="domain" description="HNH nuclease" evidence="2">
    <location>
        <begin position="198"/>
        <end position="304"/>
    </location>
</feature>
<feature type="compositionally biased region" description="Acidic residues" evidence="1">
    <location>
        <begin position="540"/>
        <end position="552"/>
    </location>
</feature>
<keyword evidence="4" id="KW-1185">Reference proteome</keyword>